<proteinExistence type="predicted"/>
<comment type="caution">
    <text evidence="2">The sequence shown here is derived from an EMBL/GenBank/DDBJ whole genome shotgun (WGS) entry which is preliminary data.</text>
</comment>
<dbReference type="Proteomes" id="UP000617743">
    <property type="component" value="Unassembled WGS sequence"/>
</dbReference>
<name>A0ABQ2XV88_9ACTN</name>
<dbReference type="InterPro" id="IPR010699">
    <property type="entry name" value="DUF1275"/>
</dbReference>
<keyword evidence="3" id="KW-1185">Reference proteome</keyword>
<sequence>MNMTDTGTKVTKAAERKVTKAAETTDDASLKWFLVIAAAVLSAVAGFVNSVFLTSLTLPVSHVTGSVSKASMDVTVGNLGELRTLAAILVAFFAGAIGAGALLGSQTRRIGRRYGVALLVESVLLGLSPLVATGQQNLLCAMILAAGACGLQNGMFSNYRGMVLRTSHMTGTLTDLGVLIGCRGYRNGQAWRGVLLASTLVAFAGGGVVGAYGANMAALHALWIPALCCALLGGWYVRYRHRQHVAQARQRPVRSSLGTPTGPSTP</sequence>
<dbReference type="PANTHER" id="PTHR37314:SF4">
    <property type="entry name" value="UPF0700 TRANSMEMBRANE PROTEIN YOAK"/>
    <property type="match status" value="1"/>
</dbReference>
<accession>A0ABQ2XV88</accession>
<evidence type="ECO:0000313" key="3">
    <source>
        <dbReference type="Proteomes" id="UP000617743"/>
    </source>
</evidence>
<feature type="transmembrane region" description="Helical" evidence="1">
    <location>
        <begin position="218"/>
        <end position="237"/>
    </location>
</feature>
<dbReference type="PANTHER" id="PTHR37314">
    <property type="entry name" value="SLR0142 PROTEIN"/>
    <property type="match status" value="1"/>
</dbReference>
<gene>
    <name evidence="2" type="ORF">GCM10010383_74880</name>
</gene>
<keyword evidence="1" id="KW-1133">Transmembrane helix</keyword>
<organism evidence="2 3">
    <name type="scientific">Streptomyces lomondensis</name>
    <dbReference type="NCBI Taxonomy" id="68229"/>
    <lineage>
        <taxon>Bacteria</taxon>
        <taxon>Bacillati</taxon>
        <taxon>Actinomycetota</taxon>
        <taxon>Actinomycetes</taxon>
        <taxon>Kitasatosporales</taxon>
        <taxon>Streptomycetaceae</taxon>
        <taxon>Streptomyces</taxon>
    </lineage>
</organism>
<keyword evidence="1" id="KW-0472">Membrane</keyword>
<feature type="transmembrane region" description="Helical" evidence="1">
    <location>
        <begin position="32"/>
        <end position="53"/>
    </location>
</feature>
<evidence type="ECO:0008006" key="4">
    <source>
        <dbReference type="Google" id="ProtNLM"/>
    </source>
</evidence>
<protein>
    <recommendedName>
        <fullName evidence="4">DUF1275 domain-containing protein</fullName>
    </recommendedName>
</protein>
<dbReference type="RefSeq" id="WP_190054747.1">
    <property type="nucleotide sequence ID" value="NZ_BMWC01000018.1"/>
</dbReference>
<evidence type="ECO:0000256" key="1">
    <source>
        <dbReference type="SAM" id="Phobius"/>
    </source>
</evidence>
<feature type="transmembrane region" description="Helical" evidence="1">
    <location>
        <begin position="82"/>
        <end position="102"/>
    </location>
</feature>
<feature type="transmembrane region" description="Helical" evidence="1">
    <location>
        <begin position="193"/>
        <end position="212"/>
    </location>
</feature>
<reference evidence="3" key="1">
    <citation type="journal article" date="2019" name="Int. J. Syst. Evol. Microbiol.">
        <title>The Global Catalogue of Microorganisms (GCM) 10K type strain sequencing project: providing services to taxonomists for standard genome sequencing and annotation.</title>
        <authorList>
            <consortium name="The Broad Institute Genomics Platform"/>
            <consortium name="The Broad Institute Genome Sequencing Center for Infectious Disease"/>
            <person name="Wu L."/>
            <person name="Ma J."/>
        </authorList>
    </citation>
    <scope>NUCLEOTIDE SEQUENCE [LARGE SCALE GENOMIC DNA]</scope>
    <source>
        <strain evidence="3">JCM 4866</strain>
    </source>
</reference>
<evidence type="ECO:0000313" key="2">
    <source>
        <dbReference type="EMBL" id="GGX33605.1"/>
    </source>
</evidence>
<dbReference type="Pfam" id="PF06912">
    <property type="entry name" value="DUF1275"/>
    <property type="match status" value="1"/>
</dbReference>
<dbReference type="EMBL" id="BMWC01000018">
    <property type="protein sequence ID" value="GGX33605.1"/>
    <property type="molecule type" value="Genomic_DNA"/>
</dbReference>
<keyword evidence="1" id="KW-0812">Transmembrane</keyword>